<evidence type="ECO:0000313" key="2">
    <source>
        <dbReference type="Proteomes" id="UP000032361"/>
    </source>
</evidence>
<evidence type="ECO:0000313" key="1">
    <source>
        <dbReference type="EMBL" id="KJD33981.1"/>
    </source>
</evidence>
<name>A0A0D7W4F5_9FLAO</name>
<organism evidence="1 2">
    <name type="scientific">Neotamlana nanhaiensis</name>
    <dbReference type="NCBI Taxonomy" id="1382798"/>
    <lineage>
        <taxon>Bacteria</taxon>
        <taxon>Pseudomonadati</taxon>
        <taxon>Bacteroidota</taxon>
        <taxon>Flavobacteriia</taxon>
        <taxon>Flavobacteriales</taxon>
        <taxon>Flavobacteriaceae</taxon>
        <taxon>Neotamlana</taxon>
    </lineage>
</organism>
<dbReference type="EMBL" id="JTDV01000002">
    <property type="protein sequence ID" value="KJD33981.1"/>
    <property type="molecule type" value="Genomic_DNA"/>
</dbReference>
<keyword evidence="2" id="KW-1185">Reference proteome</keyword>
<dbReference type="AlphaFoldDB" id="A0A0D7W4F5"/>
<sequence length="315" mass="38565">MNLAFVTKSVFHKLITYIKLKNDVEFISRPFFEENIYHKGQLHKFFNQYELKRLYAYKLLLEDQDSLSYFTFNEKKEDDYKFVFYKGGYLKYHLYKDCQALNSNFKDYHIPYEVQERGKELVNTYRGWFKTMKFKEKFERGEIDNFHIVNKYNNLFRKTHNLDKLNIDYTIAKEVLQSGKEYIDKDYDVKMFEDKLEQIISYRNSLCQGETLKFLAKVNYLRDKHDLEIISKFKELHEEHPRLFSSDFIKNYGISNAKTFWNQHYSLKTRVSTMLEEYFRWTFQFHNMNFDKLQLEDFGLRCCKFCSNIQQIKEN</sequence>
<proteinExistence type="predicted"/>
<comment type="caution">
    <text evidence="1">The sequence shown here is derived from an EMBL/GenBank/DDBJ whole genome shotgun (WGS) entry which is preliminary data.</text>
</comment>
<dbReference type="PATRIC" id="fig|1382798.3.peg.2054"/>
<dbReference type="Proteomes" id="UP000032361">
    <property type="component" value="Unassembled WGS sequence"/>
</dbReference>
<gene>
    <name evidence="1" type="ORF">PK35_04390</name>
</gene>
<protein>
    <submittedName>
        <fullName evidence="1">Uncharacterized protein</fullName>
    </submittedName>
</protein>
<accession>A0A0D7W4F5</accession>
<reference evidence="1 2" key="1">
    <citation type="journal article" date="2015" name="Antonie Van Leeuwenhoek">
        <title>Tamlana nanhaiensis sp. nov., isolated from surface seawater collected from the South China Sea.</title>
        <authorList>
            <person name="Liu X."/>
            <person name="Lai Q."/>
            <person name="Du Y."/>
            <person name="Li G."/>
            <person name="Sun F."/>
            <person name="Shao Z."/>
        </authorList>
    </citation>
    <scope>NUCLEOTIDE SEQUENCE [LARGE SCALE GENOMIC DNA]</scope>
    <source>
        <strain evidence="1 2">FHC16</strain>
    </source>
</reference>